<dbReference type="SMART" id="SM00443">
    <property type="entry name" value="G_patch"/>
    <property type="match status" value="1"/>
</dbReference>
<evidence type="ECO:0000313" key="10">
    <source>
        <dbReference type="Proteomes" id="UP000887574"/>
    </source>
</evidence>
<dbReference type="Pfam" id="PF01585">
    <property type="entry name" value="G-patch"/>
    <property type="match status" value="1"/>
</dbReference>
<evidence type="ECO:0000256" key="8">
    <source>
        <dbReference type="SAM" id="MobiDB-lite"/>
    </source>
</evidence>
<dbReference type="Pfam" id="PF07842">
    <property type="entry name" value="GCFC"/>
    <property type="match status" value="1"/>
</dbReference>
<dbReference type="InterPro" id="IPR000467">
    <property type="entry name" value="G_patch_dom"/>
</dbReference>
<feature type="domain" description="G-patch" evidence="9">
    <location>
        <begin position="143"/>
        <end position="189"/>
    </location>
</feature>
<feature type="coiled-coil region" evidence="7">
    <location>
        <begin position="315"/>
        <end position="363"/>
    </location>
</feature>
<feature type="region of interest" description="Disordered" evidence="8">
    <location>
        <begin position="1"/>
        <end position="62"/>
    </location>
</feature>
<reference evidence="11" key="1">
    <citation type="submission" date="2022-11" db="UniProtKB">
        <authorList>
            <consortium name="WormBaseParasite"/>
        </authorList>
    </citation>
    <scope>IDENTIFICATION</scope>
</reference>
<keyword evidence="7" id="KW-0175">Coiled coil</keyword>
<evidence type="ECO:0000259" key="9">
    <source>
        <dbReference type="PROSITE" id="PS50174"/>
    </source>
</evidence>
<keyword evidence="3" id="KW-0507">mRNA processing</keyword>
<feature type="compositionally biased region" description="Basic and acidic residues" evidence="8">
    <location>
        <begin position="219"/>
        <end position="229"/>
    </location>
</feature>
<dbReference type="WBParaSite" id="jg2910">
    <property type="protein sequence ID" value="jg2910"/>
    <property type="gene ID" value="jg2910"/>
</dbReference>
<dbReference type="GO" id="GO:0003676">
    <property type="term" value="F:nucleic acid binding"/>
    <property type="evidence" value="ECO:0007669"/>
    <property type="project" value="InterPro"/>
</dbReference>
<evidence type="ECO:0000256" key="5">
    <source>
        <dbReference type="ARBA" id="ARBA00023187"/>
    </source>
</evidence>
<keyword evidence="10" id="KW-1185">Reference proteome</keyword>
<accession>A0A915E515</accession>
<dbReference type="GO" id="GO:0000390">
    <property type="term" value="P:spliceosomal complex disassembly"/>
    <property type="evidence" value="ECO:0007669"/>
    <property type="project" value="InterPro"/>
</dbReference>
<feature type="compositionally biased region" description="Gly residues" evidence="8">
    <location>
        <begin position="208"/>
        <end position="218"/>
    </location>
</feature>
<dbReference type="Proteomes" id="UP000887574">
    <property type="component" value="Unplaced"/>
</dbReference>
<evidence type="ECO:0000313" key="11">
    <source>
        <dbReference type="WBParaSite" id="jg2910"/>
    </source>
</evidence>
<dbReference type="PROSITE" id="PS50174">
    <property type="entry name" value="G_PATCH"/>
    <property type="match status" value="1"/>
</dbReference>
<feature type="region of interest" description="Disordered" evidence="8">
    <location>
        <begin position="201"/>
        <end position="229"/>
    </location>
</feature>
<evidence type="ECO:0000256" key="3">
    <source>
        <dbReference type="ARBA" id="ARBA00022664"/>
    </source>
</evidence>
<comment type="similarity">
    <text evidence="2">Belongs to the TFP11/STIP family.</text>
</comment>
<dbReference type="InterPro" id="IPR022783">
    <property type="entry name" value="GCFC_dom"/>
</dbReference>
<evidence type="ECO:0000256" key="6">
    <source>
        <dbReference type="ARBA" id="ARBA00023242"/>
    </source>
</evidence>
<dbReference type="InterPro" id="IPR022159">
    <property type="entry name" value="STIP/TFIP11_N"/>
</dbReference>
<dbReference type="PANTHER" id="PTHR23329:SF1">
    <property type="entry name" value="TUFTELIN-INTERACTING PROTEIN 11"/>
    <property type="match status" value="1"/>
</dbReference>
<dbReference type="GO" id="GO:0071008">
    <property type="term" value="C:U2-type post-mRNA release spliceosomal complex"/>
    <property type="evidence" value="ECO:0007669"/>
    <property type="project" value="TreeGrafter"/>
</dbReference>
<keyword evidence="5" id="KW-0508">mRNA splicing</keyword>
<comment type="subcellular location">
    <subcellularLocation>
        <location evidence="1">Nucleus</location>
    </subcellularLocation>
</comment>
<evidence type="ECO:0000256" key="7">
    <source>
        <dbReference type="SAM" id="Coils"/>
    </source>
</evidence>
<evidence type="ECO:0000256" key="4">
    <source>
        <dbReference type="ARBA" id="ARBA00022728"/>
    </source>
</evidence>
<keyword evidence="6" id="KW-0539">Nucleus</keyword>
<evidence type="ECO:0000256" key="1">
    <source>
        <dbReference type="ARBA" id="ARBA00004123"/>
    </source>
</evidence>
<protein>
    <submittedName>
        <fullName evidence="11">G-patch domain-containing protein</fullName>
    </submittedName>
</protein>
<feature type="compositionally biased region" description="Acidic residues" evidence="8">
    <location>
        <begin position="1"/>
        <end position="15"/>
    </location>
</feature>
<dbReference type="PANTHER" id="PTHR23329">
    <property type="entry name" value="TUFTELIN-INTERACTING PROTEIN 11-RELATED"/>
    <property type="match status" value="1"/>
</dbReference>
<sequence>MDQEHEEFEINETDFEYAMNPGARPSRRQTKEQTVYGIWANSDDEDDRPSFSKNSGKRGDYTAPVAFVSGGIKKGNKIENADGVEEEEYFNQTTSSAPPKRAREVFSGGFSKEAGSQVFAGMRTSQFQGAGETSAAWAKTSGKGNVIMQMMQKMGYVHGKGLGANQQGIVEPVQAKLRVGRGAIGAYGKEAQGPKFGESAADAQSRISGGGEFAGGEGTRPREKQENWKKSKMATNRKIQYKTLEEVVDNGAQNRFEQKGFGQGLGVKIIDMTGPEQKVYNDFSSFSNRTRAPDQDSDRTKFNVPELSYNLNALMDMTEQEIVRNDRELRFLKDQTLVLREDENKLREQVEDSKIEVDRMQEVMAVIQRFEKTSSQKAPTLTECRDLFLLLRKKYAVEYKLFGLDSLAITNVLPLIKAQFSSWDPLDPDQQERGLEVLQEWKEVLGESKSSAVFSHFRKETNALSAFDTCVWESWMPNVRRAALTWSPCHNGPSMLNLIAIWLPFLPQWIGENLLEQVIIPRIKDQVDLWDPVTDNIPIDSWLLPWQPVLGDRLLLVYPIIRQKLGKGLKNWIPGDRSAIESIRPWKDVFASGTMHTFLGFNIVPKLERALQTIDVNTTEQFNYLELFKWTELINVDVICQMMTRHFFPRFYANLCSQLNLPNVSLAAVQEYYKDWKNMLPVNFLAMKPVRDELTRALMAINQVQKGLVLTPMTAPPNFAQPMRPHGNFIAPPTPTQFFRR</sequence>
<evidence type="ECO:0000256" key="2">
    <source>
        <dbReference type="ARBA" id="ARBA00010900"/>
    </source>
</evidence>
<keyword evidence="4" id="KW-0747">Spliceosome</keyword>
<proteinExistence type="inferred from homology"/>
<dbReference type="AlphaFoldDB" id="A0A915E515"/>
<dbReference type="InterPro" id="IPR045211">
    <property type="entry name" value="TFP11/STIP/Ntr1"/>
</dbReference>
<name>A0A915E515_9BILA</name>
<organism evidence="10 11">
    <name type="scientific">Ditylenchus dipsaci</name>
    <dbReference type="NCBI Taxonomy" id="166011"/>
    <lineage>
        <taxon>Eukaryota</taxon>
        <taxon>Metazoa</taxon>
        <taxon>Ecdysozoa</taxon>
        <taxon>Nematoda</taxon>
        <taxon>Chromadorea</taxon>
        <taxon>Rhabditida</taxon>
        <taxon>Tylenchina</taxon>
        <taxon>Tylenchomorpha</taxon>
        <taxon>Sphaerularioidea</taxon>
        <taxon>Anguinidae</taxon>
        <taxon>Anguininae</taxon>
        <taxon>Ditylenchus</taxon>
    </lineage>
</organism>
<dbReference type="Pfam" id="PF12457">
    <property type="entry name" value="TIP_N"/>
    <property type="match status" value="1"/>
</dbReference>